<evidence type="ECO:0000313" key="6">
    <source>
        <dbReference type="EMBL" id="KAF2643036.1"/>
    </source>
</evidence>
<dbReference type="Pfam" id="PF13813">
    <property type="entry name" value="MBOAT_2"/>
    <property type="match status" value="1"/>
</dbReference>
<dbReference type="GO" id="GO:0016020">
    <property type="term" value="C:membrane"/>
    <property type="evidence" value="ECO:0007669"/>
    <property type="project" value="UniProtKB-SubCell"/>
</dbReference>
<keyword evidence="3" id="KW-1133">Transmembrane helix</keyword>
<feature type="domain" description="Wax synthase" evidence="5">
    <location>
        <begin position="239"/>
        <end position="314"/>
    </location>
</feature>
<accession>A0A6A6S579</accession>
<evidence type="ECO:0000256" key="2">
    <source>
        <dbReference type="ARBA" id="ARBA00022692"/>
    </source>
</evidence>
<keyword evidence="4" id="KW-0472">Membrane</keyword>
<keyword evidence="2" id="KW-0812">Transmembrane</keyword>
<gene>
    <name evidence="6" type="ORF">P280DRAFT_515473</name>
</gene>
<proteinExistence type="predicted"/>
<dbReference type="Proteomes" id="UP000799753">
    <property type="component" value="Unassembled WGS sequence"/>
</dbReference>
<organism evidence="6 7">
    <name type="scientific">Massarina eburnea CBS 473.64</name>
    <dbReference type="NCBI Taxonomy" id="1395130"/>
    <lineage>
        <taxon>Eukaryota</taxon>
        <taxon>Fungi</taxon>
        <taxon>Dikarya</taxon>
        <taxon>Ascomycota</taxon>
        <taxon>Pezizomycotina</taxon>
        <taxon>Dothideomycetes</taxon>
        <taxon>Pleosporomycetidae</taxon>
        <taxon>Pleosporales</taxon>
        <taxon>Massarineae</taxon>
        <taxon>Massarinaceae</taxon>
        <taxon>Massarina</taxon>
    </lineage>
</organism>
<protein>
    <recommendedName>
        <fullName evidence="5">Wax synthase domain-containing protein</fullName>
    </recommendedName>
</protein>
<name>A0A6A6S579_9PLEO</name>
<keyword evidence="7" id="KW-1185">Reference proteome</keyword>
<dbReference type="EMBL" id="MU006780">
    <property type="protein sequence ID" value="KAF2643036.1"/>
    <property type="molecule type" value="Genomic_DNA"/>
</dbReference>
<evidence type="ECO:0000256" key="4">
    <source>
        <dbReference type="ARBA" id="ARBA00023136"/>
    </source>
</evidence>
<evidence type="ECO:0000256" key="3">
    <source>
        <dbReference type="ARBA" id="ARBA00022989"/>
    </source>
</evidence>
<evidence type="ECO:0000313" key="7">
    <source>
        <dbReference type="Proteomes" id="UP000799753"/>
    </source>
</evidence>
<evidence type="ECO:0000256" key="1">
    <source>
        <dbReference type="ARBA" id="ARBA00004141"/>
    </source>
</evidence>
<reference evidence="6" key="1">
    <citation type="journal article" date="2020" name="Stud. Mycol.">
        <title>101 Dothideomycetes genomes: a test case for predicting lifestyles and emergence of pathogens.</title>
        <authorList>
            <person name="Haridas S."/>
            <person name="Albert R."/>
            <person name="Binder M."/>
            <person name="Bloem J."/>
            <person name="Labutti K."/>
            <person name="Salamov A."/>
            <person name="Andreopoulos B."/>
            <person name="Baker S."/>
            <person name="Barry K."/>
            <person name="Bills G."/>
            <person name="Bluhm B."/>
            <person name="Cannon C."/>
            <person name="Castanera R."/>
            <person name="Culley D."/>
            <person name="Daum C."/>
            <person name="Ezra D."/>
            <person name="Gonzalez J."/>
            <person name="Henrissat B."/>
            <person name="Kuo A."/>
            <person name="Liang C."/>
            <person name="Lipzen A."/>
            <person name="Lutzoni F."/>
            <person name="Magnuson J."/>
            <person name="Mondo S."/>
            <person name="Nolan M."/>
            <person name="Ohm R."/>
            <person name="Pangilinan J."/>
            <person name="Park H.-J."/>
            <person name="Ramirez L."/>
            <person name="Alfaro M."/>
            <person name="Sun H."/>
            <person name="Tritt A."/>
            <person name="Yoshinaga Y."/>
            <person name="Zwiers L.-H."/>
            <person name="Turgeon B."/>
            <person name="Goodwin S."/>
            <person name="Spatafora J."/>
            <person name="Crous P."/>
            <person name="Grigoriev I."/>
        </authorList>
    </citation>
    <scope>NUCLEOTIDE SEQUENCE</scope>
    <source>
        <strain evidence="6">CBS 473.64</strain>
    </source>
</reference>
<sequence length="339" mass="39647">MSVLLVSAYGAFITSHNLSPDDTFNEIYTRYILIGSSHILSMAYKNNGSREVPNNLDHKDAKPTWNPWYRGWKLLFNIRGVGTPWEPPYLWPGIKYTWIAPKSSEDLQKKIQDDKPVMIASHNLTTRGKWAGIAIRCGYLLMKFFLLTLYYEYMKLDNLLDSPTSPSDFARDKEGIIRRLLQTYILRSEPRTPVAKRELEIRAWKAFENQTASVLLLSSYHDFFAIFFIAVGLDESWEWPPFYGQIWQAWTMRRYWTMYWHRVIYRSFNSHVKLITDALGISSRTPLTRILQSFMVFGMSAVMHDMVTAHYGGQCAETYELFGVDRASTWYSQLLVIEY</sequence>
<dbReference type="InterPro" id="IPR032805">
    <property type="entry name" value="Wax_synthase_dom"/>
</dbReference>
<dbReference type="OrthoDB" id="1077582at2759"/>
<evidence type="ECO:0000259" key="5">
    <source>
        <dbReference type="Pfam" id="PF13813"/>
    </source>
</evidence>
<comment type="subcellular location">
    <subcellularLocation>
        <location evidence="1">Membrane</location>
        <topology evidence="1">Multi-pass membrane protein</topology>
    </subcellularLocation>
</comment>
<dbReference type="AlphaFoldDB" id="A0A6A6S579"/>